<dbReference type="OrthoDB" id="3542552at2"/>
<dbReference type="RefSeq" id="WP_155359884.1">
    <property type="nucleotide sequence ID" value="NZ_BAAAHL010000007.1"/>
</dbReference>
<keyword evidence="1" id="KW-0732">Signal</keyword>
<sequence>MFAGKLARRALALGSALVTTGAAIVAFQQPAAAVNVTLQATVDCTSSNYSGNTSDWYPNTLAVVTSPPSTSTPVPNGSLVANPANHSYQFSQALPSGATSVTINAKCSSGHQYDLYGVSNGSASIPAGYTTVTASWACAAWQVYPGPYVTNCSLQSVSYS</sequence>
<feature type="chain" id="PRO_5038422074" description="Ig-like domain-containing protein" evidence="1">
    <location>
        <begin position="26"/>
        <end position="160"/>
    </location>
</feature>
<dbReference type="Proteomes" id="UP000331127">
    <property type="component" value="Unassembled WGS sequence"/>
</dbReference>
<name>A0A5M3X211_9ACTN</name>
<reference evidence="2 3" key="1">
    <citation type="submission" date="2019-10" db="EMBL/GenBank/DDBJ databases">
        <title>Whole genome shotgun sequence of Acrocarpospora macrocephala NBRC 16266.</title>
        <authorList>
            <person name="Ichikawa N."/>
            <person name="Kimura A."/>
            <person name="Kitahashi Y."/>
            <person name="Komaki H."/>
            <person name="Oguchi A."/>
        </authorList>
    </citation>
    <scope>NUCLEOTIDE SEQUENCE [LARGE SCALE GENOMIC DNA]</scope>
    <source>
        <strain evidence="2 3">NBRC 16266</strain>
    </source>
</reference>
<protein>
    <recommendedName>
        <fullName evidence="4">Ig-like domain-containing protein</fullName>
    </recommendedName>
</protein>
<feature type="signal peptide" evidence="1">
    <location>
        <begin position="1"/>
        <end position="25"/>
    </location>
</feature>
<evidence type="ECO:0000256" key="1">
    <source>
        <dbReference type="SAM" id="SignalP"/>
    </source>
</evidence>
<evidence type="ECO:0000313" key="3">
    <source>
        <dbReference type="Proteomes" id="UP000331127"/>
    </source>
</evidence>
<evidence type="ECO:0008006" key="4">
    <source>
        <dbReference type="Google" id="ProtNLM"/>
    </source>
</evidence>
<dbReference type="AlphaFoldDB" id="A0A5M3X211"/>
<keyword evidence="3" id="KW-1185">Reference proteome</keyword>
<organism evidence="2 3">
    <name type="scientific">Acrocarpospora macrocephala</name>
    <dbReference type="NCBI Taxonomy" id="150177"/>
    <lineage>
        <taxon>Bacteria</taxon>
        <taxon>Bacillati</taxon>
        <taxon>Actinomycetota</taxon>
        <taxon>Actinomycetes</taxon>
        <taxon>Streptosporangiales</taxon>
        <taxon>Streptosporangiaceae</taxon>
        <taxon>Acrocarpospora</taxon>
    </lineage>
</organism>
<evidence type="ECO:0000313" key="2">
    <source>
        <dbReference type="EMBL" id="GES14716.1"/>
    </source>
</evidence>
<proteinExistence type="predicted"/>
<dbReference type="EMBL" id="BLAE01000064">
    <property type="protein sequence ID" value="GES14716.1"/>
    <property type="molecule type" value="Genomic_DNA"/>
</dbReference>
<gene>
    <name evidence="2" type="ORF">Amac_083130</name>
</gene>
<accession>A0A5M3X211</accession>
<comment type="caution">
    <text evidence="2">The sequence shown here is derived from an EMBL/GenBank/DDBJ whole genome shotgun (WGS) entry which is preliminary data.</text>
</comment>